<dbReference type="InterPro" id="IPR010621">
    <property type="entry name" value="DUF1214"/>
</dbReference>
<evidence type="ECO:0000313" key="5">
    <source>
        <dbReference type="Proteomes" id="UP001556098"/>
    </source>
</evidence>
<evidence type="ECO:0000313" key="4">
    <source>
        <dbReference type="EMBL" id="MEW9918465.1"/>
    </source>
</evidence>
<feature type="compositionally biased region" description="Polar residues" evidence="1">
    <location>
        <begin position="314"/>
        <end position="332"/>
    </location>
</feature>
<dbReference type="Proteomes" id="UP001556098">
    <property type="component" value="Unassembled WGS sequence"/>
</dbReference>
<dbReference type="Pfam" id="PF06863">
    <property type="entry name" value="DUF1254"/>
    <property type="match status" value="1"/>
</dbReference>
<feature type="domain" description="DUF1254" evidence="3">
    <location>
        <begin position="77"/>
        <end position="187"/>
    </location>
</feature>
<dbReference type="Gene3D" id="2.60.40.1610">
    <property type="entry name" value="Domain of unknown function DUF1254"/>
    <property type="match status" value="1"/>
</dbReference>
<evidence type="ECO:0000259" key="2">
    <source>
        <dbReference type="Pfam" id="PF06742"/>
    </source>
</evidence>
<name>A0ABV3RHM7_9RHOB</name>
<reference evidence="4 5" key="1">
    <citation type="submission" date="2024-07" db="EMBL/GenBank/DDBJ databases">
        <title>Marimonas sp.nov., isolated from tidal-flat sediment.</title>
        <authorList>
            <person name="Jayan J.N."/>
            <person name="Lee S.S."/>
        </authorList>
    </citation>
    <scope>NUCLEOTIDE SEQUENCE [LARGE SCALE GENOMIC DNA]</scope>
    <source>
        <strain evidence="4 5">MJW-29</strain>
    </source>
</reference>
<dbReference type="Pfam" id="PF06742">
    <property type="entry name" value="DUF1214"/>
    <property type="match status" value="1"/>
</dbReference>
<evidence type="ECO:0000256" key="1">
    <source>
        <dbReference type="SAM" id="MobiDB-lite"/>
    </source>
</evidence>
<organism evidence="4 5">
    <name type="scientific">Sulfitobacter sediminis</name>
    <dbReference type="NCBI Taxonomy" id="3234186"/>
    <lineage>
        <taxon>Bacteria</taxon>
        <taxon>Pseudomonadati</taxon>
        <taxon>Pseudomonadota</taxon>
        <taxon>Alphaproteobacteria</taxon>
        <taxon>Rhodobacterales</taxon>
        <taxon>Roseobacteraceae</taxon>
        <taxon>Sulfitobacter</taxon>
    </lineage>
</organism>
<dbReference type="InterPro" id="IPR037050">
    <property type="entry name" value="DUF1254_sf"/>
</dbReference>
<dbReference type="PANTHER" id="PTHR36509">
    <property type="entry name" value="BLL3101 PROTEIN"/>
    <property type="match status" value="1"/>
</dbReference>
<gene>
    <name evidence="4" type="ORF">AB2B41_02525</name>
</gene>
<dbReference type="InterPro" id="IPR010679">
    <property type="entry name" value="DUF1254"/>
</dbReference>
<evidence type="ECO:0000259" key="3">
    <source>
        <dbReference type="Pfam" id="PF06863"/>
    </source>
</evidence>
<feature type="non-terminal residue" evidence="4">
    <location>
        <position position="1"/>
    </location>
</feature>
<proteinExistence type="predicted"/>
<dbReference type="Gene3D" id="2.60.120.600">
    <property type="entry name" value="Domain of unknown function DUF1214, C-terminal domain"/>
    <property type="match status" value="1"/>
</dbReference>
<dbReference type="RefSeq" id="WP_367876173.1">
    <property type="nucleotide sequence ID" value="NZ_JBFNXX010000002.1"/>
</dbReference>
<dbReference type="InterPro" id="IPR037049">
    <property type="entry name" value="DUF1214_C_sf"/>
</dbReference>
<feature type="region of interest" description="Disordered" evidence="1">
    <location>
        <begin position="314"/>
        <end position="335"/>
    </location>
</feature>
<sequence length="368" mass="40118">PAQCLLEIESQIGTIKQELMGVLPSIVALVAPLLFSLSAASAQDTLENYIREYPNQEQVRMMQRWLETNEPGTFQFTGLVDPTDDTVITPQATVNYGYNWFSLSEGPAIIRTPQYERFFSVSIFDMKHNVPGVIVNPEVPILLYRPGQTLPEGDFNRVMLETDQGLAFTRMVVVDNLDEVMALSHEIVMEGGIGDMGRDVQRFSPEVEAAALKLIEAAVPLVDTDKVFGTVSGDTGEIHLAAGVFQGQLGTPSHVVRYGLLAVNEDGEPFNGEDTYVLTVPAGIVKPEGYFSVTLYGTDNKLLIPNEAGRYDRTSYTSEPNADGTTTVTLSPSGEGLNGIPTGKPFYGILRSYMPLPGADTTVKVETK</sequence>
<dbReference type="EMBL" id="JBFNXX010000002">
    <property type="protein sequence ID" value="MEW9918465.1"/>
    <property type="molecule type" value="Genomic_DNA"/>
</dbReference>
<protein>
    <submittedName>
        <fullName evidence="4">DUF1214 domain-containing protein</fullName>
    </submittedName>
</protein>
<accession>A0ABV3RHM7</accession>
<dbReference type="SUPFAM" id="SSF160935">
    <property type="entry name" value="VPA0735-like"/>
    <property type="match status" value="1"/>
</dbReference>
<comment type="caution">
    <text evidence="4">The sequence shown here is derived from an EMBL/GenBank/DDBJ whole genome shotgun (WGS) entry which is preliminary data.</text>
</comment>
<feature type="domain" description="DUF1214" evidence="2">
    <location>
        <begin position="261"/>
        <end position="355"/>
    </location>
</feature>
<keyword evidence="5" id="KW-1185">Reference proteome</keyword>
<dbReference type="PANTHER" id="PTHR36509:SF2">
    <property type="entry name" value="BLL3101 PROTEIN"/>
    <property type="match status" value="1"/>
</dbReference>